<protein>
    <submittedName>
        <fullName evidence="2">Geranylgeranyl reductase family</fullName>
    </submittedName>
</protein>
<dbReference type="RefSeq" id="WP_092520863.1">
    <property type="nucleotide sequence ID" value="NZ_FNKO01000001.1"/>
</dbReference>
<evidence type="ECO:0000313" key="2">
    <source>
        <dbReference type="EMBL" id="SDQ17196.1"/>
    </source>
</evidence>
<evidence type="ECO:0000313" key="3">
    <source>
        <dbReference type="Proteomes" id="UP000199301"/>
    </source>
</evidence>
<dbReference type="PANTHER" id="PTHR42685:SF22">
    <property type="entry name" value="CONDITIONED MEDIUM FACTOR RECEPTOR 1"/>
    <property type="match status" value="1"/>
</dbReference>
<dbReference type="InterPro" id="IPR050407">
    <property type="entry name" value="Geranylgeranyl_reductase"/>
</dbReference>
<proteinExistence type="predicted"/>
<organism evidence="2 3">
    <name type="scientific">Actinopolyspora saharensis</name>
    <dbReference type="NCBI Taxonomy" id="995062"/>
    <lineage>
        <taxon>Bacteria</taxon>
        <taxon>Bacillati</taxon>
        <taxon>Actinomycetota</taxon>
        <taxon>Actinomycetes</taxon>
        <taxon>Actinopolysporales</taxon>
        <taxon>Actinopolysporaceae</taxon>
        <taxon>Actinopolyspora</taxon>
    </lineage>
</organism>
<dbReference type="AlphaFoldDB" id="A0A1H0YQS7"/>
<dbReference type="InterPro" id="IPR036188">
    <property type="entry name" value="FAD/NAD-bd_sf"/>
</dbReference>
<dbReference type="OrthoDB" id="417034at2"/>
<dbReference type="NCBIfam" id="TIGR02032">
    <property type="entry name" value="GG-red-SF"/>
    <property type="match status" value="1"/>
</dbReference>
<name>A0A1H0YQS7_9ACTN</name>
<feature type="domain" description="FAD-binding" evidence="1">
    <location>
        <begin position="11"/>
        <end position="290"/>
    </location>
</feature>
<dbReference type="Pfam" id="PF01494">
    <property type="entry name" value="FAD_binding_3"/>
    <property type="match status" value="1"/>
</dbReference>
<dbReference type="InterPro" id="IPR011777">
    <property type="entry name" value="Geranylgeranyl_Rdtase_fam"/>
</dbReference>
<dbReference type="Gene3D" id="3.50.50.60">
    <property type="entry name" value="FAD/NAD(P)-binding domain"/>
    <property type="match status" value="1"/>
</dbReference>
<reference evidence="3" key="1">
    <citation type="submission" date="2016-10" db="EMBL/GenBank/DDBJ databases">
        <authorList>
            <person name="Varghese N."/>
            <person name="Submissions S."/>
        </authorList>
    </citation>
    <scope>NUCLEOTIDE SEQUENCE [LARGE SCALE GENOMIC DNA]</scope>
    <source>
        <strain evidence="3">DSM 45459</strain>
    </source>
</reference>
<dbReference type="GO" id="GO:0071949">
    <property type="term" value="F:FAD binding"/>
    <property type="evidence" value="ECO:0007669"/>
    <property type="project" value="InterPro"/>
</dbReference>
<keyword evidence="3" id="KW-1185">Reference proteome</keyword>
<gene>
    <name evidence="2" type="ORF">SAMN04489718_0602</name>
</gene>
<sequence length="391" mass="41648">MSSPTHSTVWDVAVVGAGPAGATAALVAAENGCSVLLLEREAIPRYKTCGGGLVGASLAALPEDADVRICDEVSRVTLSMHGRRERTMPSRPPLAKMVFRSEFDAALVERAGRSGVTVRDKCLVKGVEGGADGVSLRLGNGEVLHARTVVGADGSASRVARFVGVRCRQVDLALEIEVPVDTPTSRRWAGRALLEWGPFPGSFGWVFPKGDISTVGVVGSRGRPDETREYMRDFVERQGFSGIEPLHDTGHLTRCRYADSPFARDRAIVAGDAAGLADPWLREGISFAVRSGELAGRSAVAIAGSDARSDAEAAEREYAHAAERELAAEMYASEKLAAIYFARPALVHAALVGVPFVWRRVDDYLTGRKTIPQIVNYPGVRPALSALAALS</sequence>
<dbReference type="EMBL" id="FNKO01000001">
    <property type="protein sequence ID" value="SDQ17196.1"/>
    <property type="molecule type" value="Genomic_DNA"/>
</dbReference>
<dbReference type="GO" id="GO:0016628">
    <property type="term" value="F:oxidoreductase activity, acting on the CH-CH group of donors, NAD or NADP as acceptor"/>
    <property type="evidence" value="ECO:0007669"/>
    <property type="project" value="InterPro"/>
</dbReference>
<dbReference type="SUPFAM" id="SSF51905">
    <property type="entry name" value="FAD/NAD(P)-binding domain"/>
    <property type="match status" value="1"/>
</dbReference>
<evidence type="ECO:0000259" key="1">
    <source>
        <dbReference type="Pfam" id="PF01494"/>
    </source>
</evidence>
<dbReference type="PRINTS" id="PR00420">
    <property type="entry name" value="RNGMNOXGNASE"/>
</dbReference>
<dbReference type="STRING" id="995062.SAMN04489718_0602"/>
<dbReference type="PANTHER" id="PTHR42685">
    <property type="entry name" value="GERANYLGERANYL DIPHOSPHATE REDUCTASE"/>
    <property type="match status" value="1"/>
</dbReference>
<accession>A0A1H0YQS7</accession>
<dbReference type="Proteomes" id="UP000199301">
    <property type="component" value="Unassembled WGS sequence"/>
</dbReference>
<dbReference type="InterPro" id="IPR002938">
    <property type="entry name" value="FAD-bd"/>
</dbReference>